<dbReference type="InterPro" id="IPR008152">
    <property type="entry name" value="Clathrin_a/b/g-adaptin_app_Ig"/>
</dbReference>
<dbReference type="SUPFAM" id="SSF48371">
    <property type="entry name" value="ARM repeat"/>
    <property type="match status" value="1"/>
</dbReference>
<evidence type="ECO:0000256" key="4">
    <source>
        <dbReference type="ARBA" id="ARBA00022448"/>
    </source>
</evidence>
<evidence type="ECO:0000256" key="9">
    <source>
        <dbReference type="PIRNR" id="PIRNR037094"/>
    </source>
</evidence>
<accession>A0ABR2LAN1</accession>
<comment type="subcellular location">
    <subcellularLocation>
        <location evidence="1">Cytoplasmic vesicle membrane</location>
    </subcellularLocation>
    <subcellularLocation>
        <location evidence="2">Golgi apparatus</location>
    </subcellularLocation>
</comment>
<dbReference type="InterPro" id="IPR017107">
    <property type="entry name" value="AP1_complex_gsu"/>
</dbReference>
<feature type="region of interest" description="Disordered" evidence="10">
    <location>
        <begin position="1"/>
        <end position="22"/>
    </location>
</feature>
<keyword evidence="13" id="KW-1185">Reference proteome</keyword>
<dbReference type="InterPro" id="IPR008153">
    <property type="entry name" value="GAE_dom"/>
</dbReference>
<dbReference type="PANTHER" id="PTHR22780">
    <property type="entry name" value="ADAPTIN, ALPHA/GAMMA/EPSILON"/>
    <property type="match status" value="1"/>
</dbReference>
<evidence type="ECO:0000259" key="11">
    <source>
        <dbReference type="PROSITE" id="PS50180"/>
    </source>
</evidence>
<gene>
    <name evidence="12" type="ORF">M9Y10_001674</name>
</gene>
<dbReference type="InterPro" id="IPR002553">
    <property type="entry name" value="Clathrin/coatomer_adapt-like_N"/>
</dbReference>
<dbReference type="InterPro" id="IPR050840">
    <property type="entry name" value="Adaptor_Complx_Large_Subunit"/>
</dbReference>
<protein>
    <recommendedName>
        <fullName evidence="9">AP-1 complex subunit gamma</fullName>
    </recommendedName>
</protein>
<comment type="caution">
    <text evidence="12">The sequence shown here is derived from an EMBL/GenBank/DDBJ whole genome shotgun (WGS) entry which is preliminary data.</text>
</comment>
<proteinExistence type="inferred from homology"/>
<keyword evidence="7 9" id="KW-0472">Membrane</keyword>
<dbReference type="PIRSF" id="PIRSF037094">
    <property type="entry name" value="AP1_complex_gamma"/>
    <property type="match status" value="1"/>
</dbReference>
<dbReference type="InterPro" id="IPR013041">
    <property type="entry name" value="Clathrin_app_Ig-like_sf"/>
</dbReference>
<name>A0ABR2LAN1_9EUKA</name>
<evidence type="ECO:0000256" key="8">
    <source>
        <dbReference type="ARBA" id="ARBA00023329"/>
    </source>
</evidence>
<keyword evidence="6 9" id="KW-0333">Golgi apparatus</keyword>
<dbReference type="Gene3D" id="1.25.10.10">
    <property type="entry name" value="Leucine-rich Repeat Variant"/>
    <property type="match status" value="1"/>
</dbReference>
<evidence type="ECO:0000256" key="10">
    <source>
        <dbReference type="SAM" id="MobiDB-lite"/>
    </source>
</evidence>
<dbReference type="Gene3D" id="2.60.40.1230">
    <property type="match status" value="1"/>
</dbReference>
<evidence type="ECO:0000256" key="2">
    <source>
        <dbReference type="ARBA" id="ARBA00004555"/>
    </source>
</evidence>
<dbReference type="PROSITE" id="PS50180">
    <property type="entry name" value="GAE"/>
    <property type="match status" value="1"/>
</dbReference>
<keyword evidence="8 9" id="KW-0968">Cytoplasmic vesicle</keyword>
<dbReference type="InterPro" id="IPR011989">
    <property type="entry name" value="ARM-like"/>
</dbReference>
<sequence length="772" mass="86505">MKTSYKDFVNSVEDAPTNEKKNQLKSHELAKIRNRIKLSDDQPGRPRIVAKLVFLELEGENTSFGQMETAALMANTRFSYKWIGYIGAGVLIDADCDVVLLVTQTVIRDIQNTRDRRCQRLGLSAVANIGGNDLITAAIPEIQKTLVCKNPDVVKCAAMAALRCIRSNIEYAENFRKYVPKLLNHVDHAVMLGGINLAVELLKTVPQLPKQWENFTRPFIDLLRDLKTSPPTKETEFHFFNDPFLQCQALRALGLIRKKSDELDSLLQEIITDLDCHTNTGRSILIEATETIAKAGKNPSLKTLAINQIGRLLDLRSAAVNYSALSAFSRLLHSDNDMINRSSSDSTAMQRYRSQIVKCLEHPDLSIRRRALDVISAIINEQNITKLVPETMHYMKLVDKEFRSEIVPKLYAAVQRFSPDAGWNIDTTIKLIIDNSAFIGNDVVTNFCTLIANNPNLRGFANEQLMNAITNYGTNQPLVQVAAYCIGEFETRNGQNAIQTLLNLIVLPKQSGRTTCCILSALAKLAVRFNSYDEINSCLEKFSRDNRLDVQERAGEMLRILAKTNVSAEILAPMTDEVDEVEQPEMEQQQQQIRQPKQQAVVDSLLDIDGDDDFGGQNVKMSNRRGNDSASLLDLLTPGENTGAAQGSRSNAYQNQLPANALLAFERDDFVTYFEVQRNNRDPRQIAIRASFFNKTKSQLNNFQATFGVPDGWGLTAQKPSDTNLMPQGGPPIQQVLLLMNRGNSPLAMRAQVSYLFRSQPIQERCQVNNIF</sequence>
<dbReference type="SMART" id="SM00809">
    <property type="entry name" value="Alpha_adaptinC2"/>
    <property type="match status" value="1"/>
</dbReference>
<feature type="domain" description="GAE" evidence="11">
    <location>
        <begin position="657"/>
        <end position="772"/>
    </location>
</feature>
<evidence type="ECO:0000256" key="5">
    <source>
        <dbReference type="ARBA" id="ARBA00022927"/>
    </source>
</evidence>
<organism evidence="12 13">
    <name type="scientific">Tritrichomonas musculus</name>
    <dbReference type="NCBI Taxonomy" id="1915356"/>
    <lineage>
        <taxon>Eukaryota</taxon>
        <taxon>Metamonada</taxon>
        <taxon>Parabasalia</taxon>
        <taxon>Tritrichomonadida</taxon>
        <taxon>Tritrichomonadidae</taxon>
        <taxon>Tritrichomonas</taxon>
    </lineage>
</organism>
<keyword evidence="5 9" id="KW-0653">Protein transport</keyword>
<evidence type="ECO:0000256" key="3">
    <source>
        <dbReference type="ARBA" id="ARBA00006613"/>
    </source>
</evidence>
<dbReference type="EMBL" id="JAPFFF010000001">
    <property type="protein sequence ID" value="KAK8899360.1"/>
    <property type="molecule type" value="Genomic_DNA"/>
</dbReference>
<evidence type="ECO:0000256" key="7">
    <source>
        <dbReference type="ARBA" id="ARBA00023136"/>
    </source>
</evidence>
<evidence type="ECO:0000256" key="1">
    <source>
        <dbReference type="ARBA" id="ARBA00004156"/>
    </source>
</evidence>
<dbReference type="Proteomes" id="UP001470230">
    <property type="component" value="Unassembled WGS sequence"/>
</dbReference>
<evidence type="ECO:0000313" key="13">
    <source>
        <dbReference type="Proteomes" id="UP001470230"/>
    </source>
</evidence>
<reference evidence="12 13" key="1">
    <citation type="submission" date="2024-04" db="EMBL/GenBank/DDBJ databases">
        <title>Tritrichomonas musculus Genome.</title>
        <authorList>
            <person name="Alves-Ferreira E."/>
            <person name="Grigg M."/>
            <person name="Lorenzi H."/>
            <person name="Galac M."/>
        </authorList>
    </citation>
    <scope>NUCLEOTIDE SEQUENCE [LARGE SCALE GENOMIC DNA]</scope>
    <source>
        <strain evidence="12 13">EAF2021</strain>
    </source>
</reference>
<dbReference type="InterPro" id="IPR016024">
    <property type="entry name" value="ARM-type_fold"/>
</dbReference>
<keyword evidence="4 9" id="KW-0813">Transport</keyword>
<evidence type="ECO:0000256" key="6">
    <source>
        <dbReference type="ARBA" id="ARBA00023034"/>
    </source>
</evidence>
<comment type="similarity">
    <text evidence="3 9">Belongs to the adaptor complexes large subunit family.</text>
</comment>
<dbReference type="Pfam" id="PF02883">
    <property type="entry name" value="Alpha_adaptinC2"/>
    <property type="match status" value="1"/>
</dbReference>
<evidence type="ECO:0000313" key="12">
    <source>
        <dbReference type="EMBL" id="KAK8899360.1"/>
    </source>
</evidence>
<dbReference type="SUPFAM" id="SSF49348">
    <property type="entry name" value="Clathrin adaptor appendage domain"/>
    <property type="match status" value="1"/>
</dbReference>
<dbReference type="Pfam" id="PF01602">
    <property type="entry name" value="Adaptin_N"/>
    <property type="match status" value="1"/>
</dbReference>